<dbReference type="GO" id="GO:0008194">
    <property type="term" value="F:UDP-glycosyltransferase activity"/>
    <property type="evidence" value="ECO:0007669"/>
    <property type="project" value="InterPro"/>
</dbReference>
<proteinExistence type="inferred from homology"/>
<accession>A0A0K1H342</accession>
<evidence type="ECO:0000256" key="3">
    <source>
        <dbReference type="ARBA" id="ARBA00022679"/>
    </source>
</evidence>
<dbReference type="EMBL" id="KP410250">
    <property type="protein sequence ID" value="AKT74296.1"/>
    <property type="molecule type" value="Genomic_DNA"/>
</dbReference>
<feature type="domain" description="Erythromycin biosynthesis protein CIII-like C-terminal" evidence="5">
    <location>
        <begin position="234"/>
        <end position="376"/>
    </location>
</feature>
<dbReference type="InterPro" id="IPR002213">
    <property type="entry name" value="UDP_glucos_trans"/>
</dbReference>
<feature type="domain" description="Erythromycin biosynthesis protein CIII-like N-terminal" evidence="6">
    <location>
        <begin position="22"/>
        <end position="216"/>
    </location>
</feature>
<reference evidence="7" key="1">
    <citation type="journal article" date="2015" name="Chem. Sci.">
        <title>Biosynthesis of trioxacarcin revealing a different starter unit and complex tailoring steps for type II polyketide synthase.</title>
        <authorList>
            <person name="Zhang M."/>
            <person name="Hou X.-F."/>
            <person name="Qi L.-H."/>
            <person name="Yin Y."/>
            <person name="Li Q."/>
            <person name="Pan H.-X."/>
            <person name="Chen X.-Y."/>
            <person name="Tang G.-L."/>
        </authorList>
    </citation>
    <scope>NUCLEOTIDE SEQUENCE</scope>
    <source>
        <strain evidence="7">DO-45</strain>
    </source>
</reference>
<sequence length="383" mass="40791">MRFLFTAVPLAGHFLPLAPLAWALRSAGHEVLVATPDNFVPSVLRSGLPATSCGPRAEFTALIRREDLSRTPAGLVPQRYLHGRAFGRIAGGSLAGVAALTDSWQPDLLVCERAEFAGPLVAAARNLPWVQYHWSVARLPEYRYAAEEELGAAMAAWGVRDLPPPAAVLDPWPVGLRHRHAAGHEEIRHVPSHGDAQVPGWVFETRRRPRICLTFGTVLPQYGDGGLLGLMRTLTQALAETGAELLLAVDDALAARWTAPHAAVRHIGRLPLSDTFPTCDVVVHHGGQGTSLTALTAGRPQLVLPELDDQFDNARALEAAGAAIALPMSAAAADTVVKECLRLLEDDRYARAAARLAGMSARMPTPSALVARLEALALAGAGS</sequence>
<feature type="signal peptide" evidence="4">
    <location>
        <begin position="1"/>
        <end position="23"/>
    </location>
</feature>
<dbReference type="CDD" id="cd03784">
    <property type="entry name" value="GT1_Gtf-like"/>
    <property type="match status" value="1"/>
</dbReference>
<dbReference type="InterPro" id="IPR048284">
    <property type="entry name" value="EryCIII-like_N"/>
</dbReference>
<evidence type="ECO:0000256" key="1">
    <source>
        <dbReference type="ARBA" id="ARBA00006962"/>
    </source>
</evidence>
<dbReference type="Pfam" id="PF06722">
    <property type="entry name" value="EryCIII-like_C"/>
    <property type="match status" value="1"/>
</dbReference>
<comment type="similarity">
    <text evidence="1">Belongs to the glycosyltransferase 28 family.</text>
</comment>
<evidence type="ECO:0000256" key="2">
    <source>
        <dbReference type="ARBA" id="ARBA00022676"/>
    </source>
</evidence>
<organism evidence="7">
    <name type="scientific">Streptomyces bottropensis</name>
    <dbReference type="NCBI Taxonomy" id="42235"/>
    <lineage>
        <taxon>Bacteria</taxon>
        <taxon>Bacillati</taxon>
        <taxon>Actinomycetota</taxon>
        <taxon>Actinomycetes</taxon>
        <taxon>Kitasatosporales</taxon>
        <taxon>Streptomycetaceae</taxon>
        <taxon>Streptomyces</taxon>
    </lineage>
</organism>
<dbReference type="GO" id="GO:0016758">
    <property type="term" value="F:hexosyltransferase activity"/>
    <property type="evidence" value="ECO:0007669"/>
    <property type="project" value="UniProtKB-ARBA"/>
</dbReference>
<dbReference type="SUPFAM" id="SSF53756">
    <property type="entry name" value="UDP-Glycosyltransferase/glycogen phosphorylase"/>
    <property type="match status" value="1"/>
</dbReference>
<evidence type="ECO:0000259" key="6">
    <source>
        <dbReference type="Pfam" id="PF21036"/>
    </source>
</evidence>
<dbReference type="GO" id="GO:0017000">
    <property type="term" value="P:antibiotic biosynthetic process"/>
    <property type="evidence" value="ECO:0007669"/>
    <property type="project" value="UniProtKB-ARBA"/>
</dbReference>
<keyword evidence="4" id="KW-0732">Signal</keyword>
<protein>
    <submittedName>
        <fullName evidence="7">TxnB9</fullName>
    </submittedName>
</protein>
<name>A0A0K1H342_9ACTN</name>
<evidence type="ECO:0000259" key="5">
    <source>
        <dbReference type="Pfam" id="PF06722"/>
    </source>
</evidence>
<dbReference type="PANTHER" id="PTHR48050">
    <property type="entry name" value="STEROL 3-BETA-GLUCOSYLTRANSFERASE"/>
    <property type="match status" value="1"/>
</dbReference>
<keyword evidence="2" id="KW-0328">Glycosyltransferase</keyword>
<dbReference type="InterPro" id="IPR050426">
    <property type="entry name" value="Glycosyltransferase_28"/>
</dbReference>
<dbReference type="Gene3D" id="3.40.50.2000">
    <property type="entry name" value="Glycogen Phosphorylase B"/>
    <property type="match status" value="2"/>
</dbReference>
<dbReference type="Pfam" id="PF21036">
    <property type="entry name" value="EryCIII-like_N"/>
    <property type="match status" value="1"/>
</dbReference>
<dbReference type="AlphaFoldDB" id="A0A0K1H342"/>
<dbReference type="InterPro" id="IPR010610">
    <property type="entry name" value="EryCIII-like_C"/>
</dbReference>
<dbReference type="PANTHER" id="PTHR48050:SF13">
    <property type="entry name" value="STEROL 3-BETA-GLUCOSYLTRANSFERASE UGT80A2"/>
    <property type="match status" value="1"/>
</dbReference>
<feature type="chain" id="PRO_5038703953" evidence="4">
    <location>
        <begin position="24"/>
        <end position="383"/>
    </location>
</feature>
<evidence type="ECO:0000256" key="4">
    <source>
        <dbReference type="SAM" id="SignalP"/>
    </source>
</evidence>
<evidence type="ECO:0000313" key="7">
    <source>
        <dbReference type="EMBL" id="AKT74296.1"/>
    </source>
</evidence>
<keyword evidence="3" id="KW-0808">Transferase</keyword>